<organism evidence="1 2">
    <name type="scientific">Psychroserpens algicola</name>
    <dbReference type="NCBI Taxonomy" id="1719034"/>
    <lineage>
        <taxon>Bacteria</taxon>
        <taxon>Pseudomonadati</taxon>
        <taxon>Bacteroidota</taxon>
        <taxon>Flavobacteriia</taxon>
        <taxon>Flavobacteriales</taxon>
        <taxon>Flavobacteriaceae</taxon>
        <taxon>Psychroserpens</taxon>
    </lineage>
</organism>
<dbReference type="RefSeq" id="WP_248413264.1">
    <property type="nucleotide sequence ID" value="NZ_JALPQF010000011.1"/>
</dbReference>
<gene>
    <name evidence="1" type="ORF">MUY34_11825</name>
</gene>
<keyword evidence="2" id="KW-1185">Reference proteome</keyword>
<evidence type="ECO:0000313" key="2">
    <source>
        <dbReference type="Proteomes" id="UP001203687"/>
    </source>
</evidence>
<reference evidence="1" key="1">
    <citation type="submission" date="2022-04" db="EMBL/GenBank/DDBJ databases">
        <authorList>
            <person name="Ren T."/>
        </authorList>
    </citation>
    <scope>NUCLEOTIDE SEQUENCE</scope>
    <source>
        <strain evidence="1">F63249</strain>
    </source>
</reference>
<sequence length="313" mass="36432">MKQLFFLLAFSFLIFSCENESTDSIDDNTPETPALVLKEMLALNETFGGQDLSYFNTLGQPTSNDVTLSNGNEYTREKFFYNENNHRDSVFIQMGFEARYVVYNYEGNQLTNIVSTSPSTQNANINWDLSYDGNEMYVMRDYIFENETVTSIQKFVFSDETHEKLLYSEFVNTDALPSLKYEYMYDSNSNLIQRTELELNNNTQSLEVVSTIEYSYDGKKNPFKSLPGTNYLVMSNAYLSNTPIFTLNYQSTNNVTSKTRTTDNNVKSWTYEYEYNELDFPINIIDTEYNSTQVGDEPVIYRIYNKTLTYYNN</sequence>
<evidence type="ECO:0000313" key="1">
    <source>
        <dbReference type="EMBL" id="MCK8481317.1"/>
    </source>
</evidence>
<protein>
    <recommendedName>
        <fullName evidence="3">YD repeat-containing protein</fullName>
    </recommendedName>
</protein>
<dbReference type="Gene3D" id="2.40.128.720">
    <property type="match status" value="1"/>
</dbReference>
<dbReference type="EMBL" id="JALPQF010000011">
    <property type="protein sequence ID" value="MCK8481317.1"/>
    <property type="molecule type" value="Genomic_DNA"/>
</dbReference>
<evidence type="ECO:0008006" key="3">
    <source>
        <dbReference type="Google" id="ProtNLM"/>
    </source>
</evidence>
<accession>A0ABT0HAV8</accession>
<dbReference type="Proteomes" id="UP001203687">
    <property type="component" value="Unassembled WGS sequence"/>
</dbReference>
<name>A0ABT0HAV8_9FLAO</name>
<dbReference type="PROSITE" id="PS51257">
    <property type="entry name" value="PROKAR_LIPOPROTEIN"/>
    <property type="match status" value="1"/>
</dbReference>
<comment type="caution">
    <text evidence="1">The sequence shown here is derived from an EMBL/GenBank/DDBJ whole genome shotgun (WGS) entry which is preliminary data.</text>
</comment>
<proteinExistence type="predicted"/>